<evidence type="ECO:0000259" key="2">
    <source>
        <dbReference type="Pfam" id="PF18164"/>
    </source>
</evidence>
<dbReference type="Proteomes" id="UP000824166">
    <property type="component" value="Unassembled WGS sequence"/>
</dbReference>
<dbReference type="InterPro" id="IPR041644">
    <property type="entry name" value="GNAT_C"/>
</dbReference>
<dbReference type="Pfam" id="PF18082">
    <property type="entry name" value="NAT_N"/>
    <property type="match status" value="1"/>
</dbReference>
<name>A0ABS6IA85_9MICC</name>
<evidence type="ECO:0000313" key="4">
    <source>
        <dbReference type="Proteomes" id="UP000824166"/>
    </source>
</evidence>
<reference evidence="3 4" key="1">
    <citation type="submission" date="2021-06" db="EMBL/GenBank/DDBJ databases">
        <authorList>
            <person name="Jeong J.W."/>
        </authorList>
    </citation>
    <scope>NUCLEOTIDE SEQUENCE [LARGE SCALE GENOMIC DNA]</scope>
    <source>
        <strain evidence="3 4">MMS21-TAE1-1</strain>
    </source>
</reference>
<evidence type="ECO:0000259" key="1">
    <source>
        <dbReference type="Pfam" id="PF18082"/>
    </source>
</evidence>
<dbReference type="InterPro" id="IPR041273">
    <property type="entry name" value="NAT_N"/>
</dbReference>
<protein>
    <submittedName>
        <fullName evidence="3">DUF5596 domain-containing protein</fullName>
    </submittedName>
</protein>
<organism evidence="3 4">
    <name type="scientific">Paenarthrobacter aromaticivorans</name>
    <dbReference type="NCBI Taxonomy" id="2849150"/>
    <lineage>
        <taxon>Bacteria</taxon>
        <taxon>Bacillati</taxon>
        <taxon>Actinomycetota</taxon>
        <taxon>Actinomycetes</taxon>
        <taxon>Micrococcales</taxon>
        <taxon>Micrococcaceae</taxon>
        <taxon>Paenarthrobacter</taxon>
    </lineage>
</organism>
<dbReference type="RefSeq" id="WP_216925456.1">
    <property type="nucleotide sequence ID" value="NZ_JAHOPC010000008.1"/>
</dbReference>
<accession>A0ABS6IA85</accession>
<keyword evidence="4" id="KW-1185">Reference proteome</keyword>
<comment type="caution">
    <text evidence="3">The sequence shown here is derived from an EMBL/GenBank/DDBJ whole genome shotgun (WGS) entry which is preliminary data.</text>
</comment>
<evidence type="ECO:0000313" key="3">
    <source>
        <dbReference type="EMBL" id="MBU8867319.1"/>
    </source>
</evidence>
<dbReference type="EMBL" id="JAHOPC010000008">
    <property type="protein sequence ID" value="MBU8867319.1"/>
    <property type="molecule type" value="Genomic_DNA"/>
</dbReference>
<dbReference type="Pfam" id="PF18164">
    <property type="entry name" value="GNAT_C"/>
    <property type="match status" value="1"/>
</dbReference>
<sequence length="284" mass="31492">MTQAPHAELFELLDITGEDAMECAALLDGNPSGNVLEALELLQQRLGTFPADSISADAVSPRQPGESVWVEALLRFAPRVHSYHLELGISADVSAATLADVGLQLRINRRVHGRFGLDTWGWLTLHMAGNLFRLGRLQFHLIRSPRDDGPEGNVAYASDWVLGIHIPEDGGLSPALVDASFDEARSFFPHYFPDKPATVATCESWMLDPYLVKRLPNSNIASFARRFTLDRCTDAPTDAVYFTFRHRGLEGLDRLPRETSLQRVVLERIDDGGTWQLGHGHLAL</sequence>
<gene>
    <name evidence="3" type="ORF">KSW38_13565</name>
</gene>
<feature type="domain" description="GNAT-like C-terminal" evidence="2">
    <location>
        <begin position="131"/>
        <end position="282"/>
    </location>
</feature>
<feature type="domain" description="N-acyltransferase N-terminal" evidence="1">
    <location>
        <begin position="7"/>
        <end position="129"/>
    </location>
</feature>
<proteinExistence type="predicted"/>